<dbReference type="PANTHER" id="PTHR30250:SF11">
    <property type="entry name" value="O-ANTIGEN TRANSPORTER-RELATED"/>
    <property type="match status" value="1"/>
</dbReference>
<evidence type="ECO:0000256" key="2">
    <source>
        <dbReference type="ARBA" id="ARBA00022475"/>
    </source>
</evidence>
<feature type="transmembrane region" description="Helical" evidence="6">
    <location>
        <begin position="166"/>
        <end position="184"/>
    </location>
</feature>
<feature type="transmembrane region" description="Helical" evidence="6">
    <location>
        <begin position="107"/>
        <end position="128"/>
    </location>
</feature>
<feature type="transmembrane region" description="Helical" evidence="6">
    <location>
        <begin position="12"/>
        <end position="36"/>
    </location>
</feature>
<keyword evidence="2" id="KW-1003">Cell membrane</keyword>
<keyword evidence="5 6" id="KW-0472">Membrane</keyword>
<dbReference type="InterPro" id="IPR050833">
    <property type="entry name" value="Poly_Biosynth_Transport"/>
</dbReference>
<dbReference type="RefSeq" id="WP_154432590.1">
    <property type="nucleotide sequence ID" value="NZ_VUMS01000018.1"/>
</dbReference>
<dbReference type="Pfam" id="PF01943">
    <property type="entry name" value="Polysacc_synt"/>
    <property type="match status" value="1"/>
</dbReference>
<dbReference type="EMBL" id="VUMS01000018">
    <property type="protein sequence ID" value="MST67139.1"/>
    <property type="molecule type" value="Genomic_DNA"/>
</dbReference>
<evidence type="ECO:0000256" key="4">
    <source>
        <dbReference type="ARBA" id="ARBA00022989"/>
    </source>
</evidence>
<feature type="transmembrane region" description="Helical" evidence="6">
    <location>
        <begin position="42"/>
        <end position="59"/>
    </location>
</feature>
<evidence type="ECO:0000313" key="8">
    <source>
        <dbReference type="Proteomes" id="UP000440513"/>
    </source>
</evidence>
<keyword evidence="8" id="KW-1185">Reference proteome</keyword>
<dbReference type="PANTHER" id="PTHR30250">
    <property type="entry name" value="PST FAMILY PREDICTED COLANIC ACID TRANSPORTER"/>
    <property type="match status" value="1"/>
</dbReference>
<feature type="transmembrane region" description="Helical" evidence="6">
    <location>
        <begin position="326"/>
        <end position="348"/>
    </location>
</feature>
<comment type="subcellular location">
    <subcellularLocation>
        <location evidence="1">Cell membrane</location>
        <topology evidence="1">Multi-pass membrane protein</topology>
    </subcellularLocation>
</comment>
<evidence type="ECO:0000256" key="6">
    <source>
        <dbReference type="SAM" id="Phobius"/>
    </source>
</evidence>
<reference evidence="7 8" key="1">
    <citation type="submission" date="2019-08" db="EMBL/GenBank/DDBJ databases">
        <title>In-depth cultivation of the pig gut microbiome towards novel bacterial diversity and tailored functional studies.</title>
        <authorList>
            <person name="Wylensek D."/>
            <person name="Hitch T.C.A."/>
            <person name="Clavel T."/>
        </authorList>
    </citation>
    <scope>NUCLEOTIDE SEQUENCE [LARGE SCALE GENOMIC DNA]</scope>
    <source>
        <strain evidence="7 8">BSM-380-WT-5A</strain>
    </source>
</reference>
<organism evidence="7 8">
    <name type="scientific">Oliverpabstia intestinalis</name>
    <dbReference type="NCBI Taxonomy" id="2606633"/>
    <lineage>
        <taxon>Bacteria</taxon>
        <taxon>Bacillati</taxon>
        <taxon>Bacillota</taxon>
        <taxon>Clostridia</taxon>
        <taxon>Lachnospirales</taxon>
        <taxon>Lachnospiraceae</taxon>
        <taxon>Oliverpabstia</taxon>
    </lineage>
</organism>
<dbReference type="AlphaFoldDB" id="A0A7X2P427"/>
<keyword evidence="3 6" id="KW-0812">Transmembrane</keyword>
<evidence type="ECO:0000313" key="7">
    <source>
        <dbReference type="EMBL" id="MST67139.1"/>
    </source>
</evidence>
<feature type="transmembrane region" description="Helical" evidence="6">
    <location>
        <begin position="140"/>
        <end position="160"/>
    </location>
</feature>
<protein>
    <submittedName>
        <fullName evidence="7">Lipopolysaccharide biosynthesis protein</fullName>
    </submittedName>
</protein>
<gene>
    <name evidence="7" type="ORF">FYJ57_10510</name>
</gene>
<accession>A0A7X2P427</accession>
<evidence type="ECO:0000256" key="5">
    <source>
        <dbReference type="ARBA" id="ARBA00023136"/>
    </source>
</evidence>
<evidence type="ECO:0000256" key="3">
    <source>
        <dbReference type="ARBA" id="ARBA00022692"/>
    </source>
</evidence>
<dbReference type="InterPro" id="IPR002797">
    <property type="entry name" value="Polysacc_synth"/>
</dbReference>
<feature type="transmembrane region" description="Helical" evidence="6">
    <location>
        <begin position="380"/>
        <end position="402"/>
    </location>
</feature>
<feature type="transmembrane region" description="Helical" evidence="6">
    <location>
        <begin position="288"/>
        <end position="306"/>
    </location>
</feature>
<evidence type="ECO:0000256" key="1">
    <source>
        <dbReference type="ARBA" id="ARBA00004651"/>
    </source>
</evidence>
<feature type="transmembrane region" description="Helical" evidence="6">
    <location>
        <begin position="355"/>
        <end position="374"/>
    </location>
</feature>
<sequence>MEEKKVSIQKSIIWNSAGSMVYLITQWLISVLVVRLSGVETAGILTLAMSVNNVFYSIAMQGIRNYQVSDMKEKYTSGIYVSSRLIICILSFLVCVGYALIAGYSYGSSLCIVAYCLFKMAEAFYDVYAGICQKKWRMDWIGKSWMVKGILSFVGFVAVLAVTQSLLAAILAMALVSWLVIFLYDIPRAKKLDTIKIHLKEKKNITLMAECFPLLCYQTMSSVIPTIPRLVMEKLLGGVALGIYGSVAAPTMIVQMGASYVFNPFITLFAEQYSSGNIRDFWKTFRKCMAAILLISVVALGGGKILGHWGLELLYGDEVAAHEDLLLPLIGCTILTAIVWFLCALLTVVREIKGLVICNVIILPVSYFGAYLLIQQYGMQGGSISLAVSYLIEIGALWFWLLRKVKQREKQHMEQ</sequence>
<feature type="transmembrane region" description="Helical" evidence="6">
    <location>
        <begin position="205"/>
        <end position="227"/>
    </location>
</feature>
<dbReference type="GO" id="GO:0005886">
    <property type="term" value="C:plasma membrane"/>
    <property type="evidence" value="ECO:0007669"/>
    <property type="project" value="UniProtKB-SubCell"/>
</dbReference>
<name>A0A7X2P427_9FIRM</name>
<feature type="transmembrane region" description="Helical" evidence="6">
    <location>
        <begin position="247"/>
        <end position="268"/>
    </location>
</feature>
<keyword evidence="4 6" id="KW-1133">Transmembrane helix</keyword>
<feature type="transmembrane region" description="Helical" evidence="6">
    <location>
        <begin position="79"/>
        <end position="101"/>
    </location>
</feature>
<proteinExistence type="predicted"/>
<dbReference type="Proteomes" id="UP000440513">
    <property type="component" value="Unassembled WGS sequence"/>
</dbReference>
<comment type="caution">
    <text evidence="7">The sequence shown here is derived from an EMBL/GenBank/DDBJ whole genome shotgun (WGS) entry which is preliminary data.</text>
</comment>